<dbReference type="AlphaFoldDB" id="A0A2H0LXE5"/>
<dbReference type="EC" id="2.5.1.55" evidence="8"/>
<evidence type="ECO:0000256" key="8">
    <source>
        <dbReference type="HAMAP-Rule" id="MF_00056"/>
    </source>
</evidence>
<dbReference type="GO" id="GO:0005737">
    <property type="term" value="C:cytoplasm"/>
    <property type="evidence" value="ECO:0007669"/>
    <property type="project" value="UniProtKB-SubCell"/>
</dbReference>
<evidence type="ECO:0000256" key="3">
    <source>
        <dbReference type="ARBA" id="ARBA00004845"/>
    </source>
</evidence>
<reference evidence="10 11" key="1">
    <citation type="submission" date="2017-09" db="EMBL/GenBank/DDBJ databases">
        <title>Depth-based differentiation of microbial function through sediment-hosted aquifers and enrichment of novel symbionts in the deep terrestrial subsurface.</title>
        <authorList>
            <person name="Probst A.J."/>
            <person name="Ladd B."/>
            <person name="Jarett J.K."/>
            <person name="Geller-Mcgrath D.E."/>
            <person name="Sieber C.M."/>
            <person name="Emerson J.B."/>
            <person name="Anantharaman K."/>
            <person name="Thomas B.C."/>
            <person name="Malmstrom R."/>
            <person name="Stieglmeier M."/>
            <person name="Klingl A."/>
            <person name="Woyke T."/>
            <person name="Ryan C.M."/>
            <person name="Banfield J.F."/>
        </authorList>
    </citation>
    <scope>NUCLEOTIDE SEQUENCE [LARGE SCALE GENOMIC DNA]</scope>
    <source>
        <strain evidence="10">CG11_big_fil_rev_8_21_14_0_20_42_13</strain>
    </source>
</reference>
<evidence type="ECO:0000313" key="10">
    <source>
        <dbReference type="EMBL" id="PIQ89056.1"/>
    </source>
</evidence>
<comment type="catalytic activity">
    <reaction evidence="7 8">
        <text>D-arabinose 5-phosphate + phosphoenolpyruvate + H2O = 3-deoxy-alpha-D-manno-2-octulosonate-8-phosphate + phosphate</text>
        <dbReference type="Rhea" id="RHEA:14053"/>
        <dbReference type="ChEBI" id="CHEBI:15377"/>
        <dbReference type="ChEBI" id="CHEBI:43474"/>
        <dbReference type="ChEBI" id="CHEBI:57693"/>
        <dbReference type="ChEBI" id="CHEBI:58702"/>
        <dbReference type="ChEBI" id="CHEBI:85985"/>
        <dbReference type="EC" id="2.5.1.55"/>
    </reaction>
</comment>
<dbReference type="GO" id="GO:0008676">
    <property type="term" value="F:3-deoxy-8-phosphooctulonate synthase activity"/>
    <property type="evidence" value="ECO:0007669"/>
    <property type="project" value="UniProtKB-UniRule"/>
</dbReference>
<evidence type="ECO:0000256" key="7">
    <source>
        <dbReference type="ARBA" id="ARBA00049112"/>
    </source>
</evidence>
<dbReference type="InterPro" id="IPR006218">
    <property type="entry name" value="DAHP1/KDSA"/>
</dbReference>
<dbReference type="SUPFAM" id="SSF51569">
    <property type="entry name" value="Aldolase"/>
    <property type="match status" value="1"/>
</dbReference>
<dbReference type="GO" id="GO:0019294">
    <property type="term" value="P:keto-3-deoxy-D-manno-octulosonic acid biosynthetic process"/>
    <property type="evidence" value="ECO:0007669"/>
    <property type="project" value="UniProtKB-UniRule"/>
</dbReference>
<sequence length="276" mass="30015">MIKTRQINLKNIKIGAGNPLVLIAGPCVIESESMALTIAGQIKKITSRLRVPFIFKASFDKANRSSAKSFRGPGIDKGLSILSKIKEKFNLAVLSDVHSLDDIDKAREVLDIIQIPAFLSRQTDLLAAAAKTGKIVNIKKGQFLAPWDMKNVIEKVEQAGNKKIILTERGASFGYNNLVTDLRALAIMRKFGYPVIYDATHSVQLPGAAGKSSGGQREFVFGLSRAAAAFGCDGLFLEVHNDPDVALCDGPNSINLPTLKKLLEQVKKIERALKIC</sequence>
<evidence type="ECO:0000259" key="9">
    <source>
        <dbReference type="Pfam" id="PF00793"/>
    </source>
</evidence>
<keyword evidence="6 8" id="KW-0808">Transferase</keyword>
<proteinExistence type="inferred from homology"/>
<comment type="caution">
    <text evidence="10">The sequence shown here is derived from an EMBL/GenBank/DDBJ whole genome shotgun (WGS) entry which is preliminary data.</text>
</comment>
<name>A0A2H0LXE5_9BACT</name>
<dbReference type="NCBIfam" id="TIGR01362">
    <property type="entry name" value="KDO8P_synth"/>
    <property type="match status" value="1"/>
</dbReference>
<evidence type="ECO:0000256" key="2">
    <source>
        <dbReference type="ARBA" id="ARBA00004756"/>
    </source>
</evidence>
<evidence type="ECO:0000256" key="5">
    <source>
        <dbReference type="ARBA" id="ARBA00022490"/>
    </source>
</evidence>
<feature type="domain" description="DAHP synthetase I/KDSA" evidence="9">
    <location>
        <begin position="8"/>
        <end position="271"/>
    </location>
</feature>
<accession>A0A2H0LXE5</accession>
<comment type="subcellular location">
    <subcellularLocation>
        <location evidence="1 8">Cytoplasm</location>
    </subcellularLocation>
</comment>
<dbReference type="PANTHER" id="PTHR21057">
    <property type="entry name" value="PHOSPHO-2-DEHYDRO-3-DEOXYHEPTONATE ALDOLASE"/>
    <property type="match status" value="1"/>
</dbReference>
<dbReference type="EMBL" id="PCWA01000075">
    <property type="protein sequence ID" value="PIQ89056.1"/>
    <property type="molecule type" value="Genomic_DNA"/>
</dbReference>
<evidence type="ECO:0000256" key="1">
    <source>
        <dbReference type="ARBA" id="ARBA00004496"/>
    </source>
</evidence>
<dbReference type="HAMAP" id="MF_00056">
    <property type="entry name" value="KDO8P_synth"/>
    <property type="match status" value="1"/>
</dbReference>
<dbReference type="NCBIfam" id="NF003543">
    <property type="entry name" value="PRK05198.1"/>
    <property type="match status" value="1"/>
</dbReference>
<comment type="pathway">
    <text evidence="2">Bacterial outer membrane biogenesis; lipopolysaccharide biosynthesis.</text>
</comment>
<evidence type="ECO:0000313" key="11">
    <source>
        <dbReference type="Proteomes" id="UP000229641"/>
    </source>
</evidence>
<dbReference type="Proteomes" id="UP000229641">
    <property type="component" value="Unassembled WGS sequence"/>
</dbReference>
<dbReference type="UniPathway" id="UPA00030"/>
<dbReference type="InterPro" id="IPR013785">
    <property type="entry name" value="Aldolase_TIM"/>
</dbReference>
<dbReference type="UniPathway" id="UPA00357">
    <property type="reaction ID" value="UER00474"/>
</dbReference>
<comment type="similarity">
    <text evidence="4 8">Belongs to the KdsA family.</text>
</comment>
<keyword evidence="8" id="KW-0448">Lipopolysaccharide biosynthesis</keyword>
<dbReference type="Gene3D" id="3.20.20.70">
    <property type="entry name" value="Aldolase class I"/>
    <property type="match status" value="1"/>
</dbReference>
<protein>
    <recommendedName>
        <fullName evidence="8">2-dehydro-3-deoxyphosphooctonate aldolase</fullName>
        <ecNumber evidence="8">2.5.1.55</ecNumber>
    </recommendedName>
    <alternativeName>
        <fullName evidence="8">3-deoxy-D-manno-octulosonic acid 8-phosphate synthase</fullName>
    </alternativeName>
    <alternativeName>
        <fullName evidence="8">KDO-8-phosphate synthase</fullName>
        <shortName evidence="8">KDO 8-P synthase</shortName>
        <shortName evidence="8">KDOPS</shortName>
    </alternativeName>
    <alternativeName>
        <fullName evidence="8">Phospho-2-dehydro-3-deoxyoctonate aldolase</fullName>
    </alternativeName>
</protein>
<comment type="pathway">
    <text evidence="3 8">Carbohydrate biosynthesis; 3-deoxy-D-manno-octulosonate biosynthesis; 3-deoxy-D-manno-octulosonate from D-ribulose 5-phosphate: step 2/3.</text>
</comment>
<evidence type="ECO:0000256" key="4">
    <source>
        <dbReference type="ARBA" id="ARBA00010499"/>
    </source>
</evidence>
<gene>
    <name evidence="8" type="primary">kdsA</name>
    <name evidence="10" type="ORF">COV72_05285</name>
</gene>
<organism evidence="10 11">
    <name type="scientific">Candidatus Ghiorseimicrobium undicola</name>
    <dbReference type="NCBI Taxonomy" id="1974746"/>
    <lineage>
        <taxon>Bacteria</taxon>
        <taxon>Pseudomonadati</taxon>
        <taxon>Candidatus Omnitrophota</taxon>
        <taxon>Candidatus Ghiorseimicrobium</taxon>
    </lineage>
</organism>
<evidence type="ECO:0000256" key="6">
    <source>
        <dbReference type="ARBA" id="ARBA00022679"/>
    </source>
</evidence>
<keyword evidence="5 8" id="KW-0963">Cytoplasm</keyword>
<dbReference type="Pfam" id="PF00793">
    <property type="entry name" value="DAHP_synth_1"/>
    <property type="match status" value="1"/>
</dbReference>
<dbReference type="InterPro" id="IPR006269">
    <property type="entry name" value="KDO8P_synthase"/>
</dbReference>